<dbReference type="GO" id="GO:0005634">
    <property type="term" value="C:nucleus"/>
    <property type="evidence" value="ECO:0007669"/>
    <property type="project" value="UniProtKB-SubCell"/>
</dbReference>
<dbReference type="InterPro" id="IPR001005">
    <property type="entry name" value="SANT/Myb"/>
</dbReference>
<dbReference type="Gene3D" id="1.10.10.60">
    <property type="entry name" value="Homeodomain-like"/>
    <property type="match status" value="1"/>
</dbReference>
<dbReference type="Pfam" id="PF21227">
    <property type="entry name" value="Myb_DNA-binding_7"/>
    <property type="match status" value="1"/>
</dbReference>
<evidence type="ECO:0000256" key="1">
    <source>
        <dbReference type="ARBA" id="ARBA00004123"/>
    </source>
</evidence>
<proteinExistence type="predicted"/>
<name>A0A9P0E9W6_NEZVI</name>
<sequence length="609" mass="69392">MLPSMPSLFSSSRDSVIPSEANIPISVDHQVSVKEKKPFVSIPVTNELQDFSFESIPQDEKECDDELVLMAENASIGEKRKNQSHSTPTRKKKKIEAVEPVLEDRVNNDEQANHFATSYFMKAKAELDEPTFLKFIALLSEVTESNTNIISLYNEMMNLLSNHPDLAEKFIGFLHPHQALEVQKLTDYIQFESTWNFFRKIDAFHLNKVYHLLEQHISNPSVTSETVKNSLFSTFKGHPNISEGLLYLLPGEKPPASCKEDFEDISDLGVEDSSTWEKLSIPEQSHNGCTPDLCDCRCHLCIPKKFCTYCNIKFSNGQIYVQTGKGLRFAKVTFRGCQQEEVLYQLNPTIYSKPVERKKTKSVSHQAKEISHVSEPLPKSEVQVETTKNGGKCKGIDIIELTKEAVPAEIEENDCEVAIELVLPLVHNEEIICINEEGVLEEITDGQMCIVLDNALETNECIPTSNENKEDVIETTLKVDDIEIEKGIDKEVKNDKNEHEEIVVEVYEIDNKIEETVDVIEVKGNENEIQSKEKEIKIEEEKLENKPRLWTREEDKLILQAFQKQLSTEQTFSRISDLMPNRTVEDIQGRFQVLMNLLEQMTSGSNYPS</sequence>
<dbReference type="PANTHER" id="PTHR16088">
    <property type="entry name" value="YY1 ASSOCIATED PROTEIN-RELATED"/>
    <property type="match status" value="1"/>
</dbReference>
<evidence type="ECO:0000313" key="7">
    <source>
        <dbReference type="EMBL" id="CAH1394882.1"/>
    </source>
</evidence>
<dbReference type="GO" id="GO:0006355">
    <property type="term" value="P:regulation of DNA-templated transcription"/>
    <property type="evidence" value="ECO:0007669"/>
    <property type="project" value="InterPro"/>
</dbReference>
<organism evidence="7 8">
    <name type="scientific">Nezara viridula</name>
    <name type="common">Southern green stink bug</name>
    <name type="synonym">Cimex viridulus</name>
    <dbReference type="NCBI Taxonomy" id="85310"/>
    <lineage>
        <taxon>Eukaryota</taxon>
        <taxon>Metazoa</taxon>
        <taxon>Ecdysozoa</taxon>
        <taxon>Arthropoda</taxon>
        <taxon>Hexapoda</taxon>
        <taxon>Insecta</taxon>
        <taxon>Pterygota</taxon>
        <taxon>Neoptera</taxon>
        <taxon>Paraneoptera</taxon>
        <taxon>Hemiptera</taxon>
        <taxon>Heteroptera</taxon>
        <taxon>Panheteroptera</taxon>
        <taxon>Pentatomomorpha</taxon>
        <taxon>Pentatomoidea</taxon>
        <taxon>Pentatomidae</taxon>
        <taxon>Pentatominae</taxon>
        <taxon>Nezara</taxon>
    </lineage>
</organism>
<feature type="domain" description="Myb-like" evidence="6">
    <location>
        <begin position="546"/>
        <end position="597"/>
    </location>
</feature>
<dbReference type="OrthoDB" id="6257037at2759"/>
<dbReference type="SUPFAM" id="SSF47762">
    <property type="entry name" value="PAH2 domain"/>
    <property type="match status" value="1"/>
</dbReference>
<evidence type="ECO:0000256" key="2">
    <source>
        <dbReference type="ARBA" id="ARBA00023015"/>
    </source>
</evidence>
<dbReference type="InterPro" id="IPR036600">
    <property type="entry name" value="PAH_sf"/>
</dbReference>
<keyword evidence="4" id="KW-0539">Nucleus</keyword>
<dbReference type="InterPro" id="IPR009057">
    <property type="entry name" value="Homeodomain-like_sf"/>
</dbReference>
<dbReference type="SMART" id="SM00717">
    <property type="entry name" value="SANT"/>
    <property type="match status" value="1"/>
</dbReference>
<dbReference type="InterPro" id="IPR052435">
    <property type="entry name" value="YY1-Transcr_Regul"/>
</dbReference>
<evidence type="ECO:0000256" key="3">
    <source>
        <dbReference type="ARBA" id="ARBA00023163"/>
    </source>
</evidence>
<reference evidence="7" key="1">
    <citation type="submission" date="2022-01" db="EMBL/GenBank/DDBJ databases">
        <authorList>
            <person name="King R."/>
        </authorList>
    </citation>
    <scope>NUCLEOTIDE SEQUENCE</scope>
</reference>
<evidence type="ECO:0000256" key="5">
    <source>
        <dbReference type="SAM" id="MobiDB-lite"/>
    </source>
</evidence>
<keyword evidence="3" id="KW-0804">Transcription</keyword>
<evidence type="ECO:0000259" key="6">
    <source>
        <dbReference type="SMART" id="SM00717"/>
    </source>
</evidence>
<dbReference type="SUPFAM" id="SSF46689">
    <property type="entry name" value="Homeodomain-like"/>
    <property type="match status" value="1"/>
</dbReference>
<dbReference type="EMBL" id="OV725079">
    <property type="protein sequence ID" value="CAH1394882.1"/>
    <property type="molecule type" value="Genomic_DNA"/>
</dbReference>
<feature type="region of interest" description="Disordered" evidence="5">
    <location>
        <begin position="74"/>
        <end position="94"/>
    </location>
</feature>
<evidence type="ECO:0000256" key="4">
    <source>
        <dbReference type="ARBA" id="ARBA00023242"/>
    </source>
</evidence>
<comment type="subcellular location">
    <subcellularLocation>
        <location evidence="1">Nucleus</location>
    </subcellularLocation>
</comment>
<dbReference type="Proteomes" id="UP001152798">
    <property type="component" value="Chromosome 3"/>
</dbReference>
<keyword evidence="2" id="KW-0805">Transcription regulation</keyword>
<accession>A0A9P0E9W6</accession>
<evidence type="ECO:0000313" key="8">
    <source>
        <dbReference type="Proteomes" id="UP001152798"/>
    </source>
</evidence>
<protein>
    <recommendedName>
        <fullName evidence="6">Myb-like domain-containing protein</fullName>
    </recommendedName>
</protein>
<keyword evidence="8" id="KW-1185">Reference proteome</keyword>
<dbReference type="AlphaFoldDB" id="A0A9P0E9W6"/>
<dbReference type="GO" id="GO:0003712">
    <property type="term" value="F:transcription coregulator activity"/>
    <property type="evidence" value="ECO:0007669"/>
    <property type="project" value="TreeGrafter"/>
</dbReference>
<dbReference type="PANTHER" id="PTHR16088:SF3">
    <property type="entry name" value="GON-4-LIKE PROTEIN"/>
    <property type="match status" value="1"/>
</dbReference>
<gene>
    <name evidence="7" type="ORF">NEZAVI_LOCUS5253</name>
</gene>